<protein>
    <submittedName>
        <fullName evidence="3">Damage-inducible protein CinA</fullName>
    </submittedName>
</protein>
<dbReference type="Proteomes" id="UP000030130">
    <property type="component" value="Unassembled WGS sequence"/>
</dbReference>
<name>A0A0A2FL44_9PORP</name>
<dbReference type="Proteomes" id="UP000030146">
    <property type="component" value="Unassembled WGS sequence"/>
</dbReference>
<keyword evidence="5" id="KW-1185">Reference proteome</keyword>
<evidence type="ECO:0000313" key="4">
    <source>
        <dbReference type="Proteomes" id="UP000030130"/>
    </source>
</evidence>
<gene>
    <name evidence="2" type="ORF">HR08_02195</name>
    <name evidence="3" type="ORF">HR15_01185</name>
</gene>
<evidence type="ECO:0000313" key="3">
    <source>
        <dbReference type="EMBL" id="KGN94276.1"/>
    </source>
</evidence>
<dbReference type="InterPro" id="IPR008136">
    <property type="entry name" value="CinA_C"/>
</dbReference>
<sequence>MDSPVISELAKLLTERGLTLATAESCTGGAIASALTHCPGASVFFRGSVVAYQNDIKIRLLEVSQADIECHTVVSEPVARSMAVGVCRLLDADIGIATTGIAGPSGGSDRAPVGTVWIGLAIGEDTFAHCLHLSGTREEVIAQATDQVLLTIFDLCKNKL</sequence>
<dbReference type="Gene3D" id="3.90.950.20">
    <property type="entry name" value="CinA-like"/>
    <property type="match status" value="1"/>
</dbReference>
<dbReference type="SUPFAM" id="SSF142433">
    <property type="entry name" value="CinA-like"/>
    <property type="match status" value="1"/>
</dbReference>
<dbReference type="InterPro" id="IPR036653">
    <property type="entry name" value="CinA-like_C"/>
</dbReference>
<feature type="domain" description="CinA C-terminal" evidence="1">
    <location>
        <begin position="5"/>
        <end position="152"/>
    </location>
</feature>
<dbReference type="EMBL" id="JRAI01000014">
    <property type="protein sequence ID" value="KGN87420.1"/>
    <property type="molecule type" value="Genomic_DNA"/>
</dbReference>
<dbReference type="NCBIfam" id="TIGR00199">
    <property type="entry name" value="PncC_domain"/>
    <property type="match status" value="1"/>
</dbReference>
<comment type="caution">
    <text evidence="3">The sequence shown here is derived from an EMBL/GenBank/DDBJ whole genome shotgun (WGS) entry which is preliminary data.</text>
</comment>
<reference evidence="2 4" key="1">
    <citation type="submission" date="2014-08" db="EMBL/GenBank/DDBJ databases">
        <title>Porphyromonas gulae strain:COT-052_OH1451 Genome sequencing.</title>
        <authorList>
            <person name="Wallis C."/>
            <person name="Deusch O."/>
            <person name="O'Flynn C."/>
            <person name="Davis I."/>
            <person name="Jospin G."/>
            <person name="Darling A.E."/>
            <person name="Coil D.A."/>
            <person name="Alexiev A."/>
            <person name="Horsfall A."/>
            <person name="Kirkwood N."/>
            <person name="Harris S."/>
            <person name="Eisen J.A."/>
        </authorList>
    </citation>
    <scope>NUCLEOTIDE SEQUENCE [LARGE SCALE GENOMIC DNA]</scope>
    <source>
        <strain evidence="4">COT-052 OH1451</strain>
        <strain evidence="2">COT-052_OH1451</strain>
    </source>
</reference>
<evidence type="ECO:0000259" key="1">
    <source>
        <dbReference type="Pfam" id="PF02464"/>
    </source>
</evidence>
<proteinExistence type="predicted"/>
<accession>A0A0A2FL44</accession>
<dbReference type="EMBL" id="JRAK01000015">
    <property type="protein sequence ID" value="KGN94276.1"/>
    <property type="molecule type" value="Genomic_DNA"/>
</dbReference>
<dbReference type="STRING" id="111105.HR09_05245"/>
<dbReference type="OrthoDB" id="9801454at2"/>
<dbReference type="AlphaFoldDB" id="A0A0A2FL44"/>
<evidence type="ECO:0000313" key="5">
    <source>
        <dbReference type="Proteomes" id="UP000030146"/>
    </source>
</evidence>
<organism evidence="3 5">
    <name type="scientific">Porphyromonas gulae</name>
    <dbReference type="NCBI Taxonomy" id="111105"/>
    <lineage>
        <taxon>Bacteria</taxon>
        <taxon>Pseudomonadati</taxon>
        <taxon>Bacteroidota</taxon>
        <taxon>Bacteroidia</taxon>
        <taxon>Bacteroidales</taxon>
        <taxon>Porphyromonadaceae</taxon>
        <taxon>Porphyromonas</taxon>
    </lineage>
</organism>
<dbReference type="eggNOG" id="COG1546">
    <property type="taxonomic scope" value="Bacteria"/>
</dbReference>
<evidence type="ECO:0000313" key="2">
    <source>
        <dbReference type="EMBL" id="KGN87420.1"/>
    </source>
</evidence>
<dbReference type="PATRIC" id="fig|111105.18.peg.1537"/>
<dbReference type="Pfam" id="PF02464">
    <property type="entry name" value="CinA"/>
    <property type="match status" value="1"/>
</dbReference>
<dbReference type="RefSeq" id="WP_018964818.1">
    <property type="nucleotide sequence ID" value="NZ_CALUCC010000086.1"/>
</dbReference>
<reference evidence="3 5" key="2">
    <citation type="submission" date="2014-08" db="EMBL/GenBank/DDBJ databases">
        <title>Porphyromonas gulae strain:COT-052_OH3439 Genome sequencing.</title>
        <authorList>
            <person name="Wallis C."/>
            <person name="Deusch O."/>
            <person name="O'Flynn C."/>
            <person name="Davis I."/>
            <person name="Jospin G."/>
            <person name="Darling A.E."/>
            <person name="Coil D.A."/>
            <person name="Alexiev A."/>
            <person name="Horsfall A."/>
            <person name="Kirkwood N."/>
            <person name="Harris S."/>
            <person name="Eisen J.A."/>
        </authorList>
    </citation>
    <scope>NUCLEOTIDE SEQUENCE [LARGE SCALE GENOMIC DNA]</scope>
    <source>
        <strain evidence="5">COT-052 OH3439</strain>
        <strain evidence="3">COT-052_OH3439</strain>
    </source>
</reference>